<dbReference type="RefSeq" id="WP_271690158.1">
    <property type="nucleotide sequence ID" value="NZ_CP116424.1"/>
</dbReference>
<geneLocation type="plasmid" evidence="1 2">
    <name>unnamed1</name>
</geneLocation>
<sequence>MKRGQFMRSTPIKIAQTINADPSVYMPPEGPAQKALASQHQGMAGARFDLGSYMMEFGQAAVGYYRKSASAEETAQLAKAGDALLGYLKSYAVHVNELGGAGWSDPRPAWSRNPAVTHDSKGLAPVLALLDMPGVRFVFTCLYAGADSTMSEKLARLLSPEEPFVIFSSDRQAYNVIQNALTQLGDKEIDLAAFFKEMAQLVPLEQKRA</sequence>
<organism evidence="1 2">
    <name type="scientific">Sulfitobacter faviae</name>
    <dbReference type="NCBI Taxonomy" id="1775881"/>
    <lineage>
        <taxon>Bacteria</taxon>
        <taxon>Pseudomonadati</taxon>
        <taxon>Pseudomonadota</taxon>
        <taxon>Alphaproteobacteria</taxon>
        <taxon>Rhodobacterales</taxon>
        <taxon>Roseobacteraceae</taxon>
        <taxon>Sulfitobacter</taxon>
    </lineage>
</organism>
<proteinExistence type="predicted"/>
<evidence type="ECO:0000313" key="1">
    <source>
        <dbReference type="EMBL" id="WCE72106.1"/>
    </source>
</evidence>
<gene>
    <name evidence="1" type="ORF">PL336_16575</name>
</gene>
<dbReference type="EMBL" id="CP116424">
    <property type="protein sequence ID" value="WCE72106.1"/>
    <property type="molecule type" value="Genomic_DNA"/>
</dbReference>
<accession>A0AAX3LTW0</accession>
<protein>
    <submittedName>
        <fullName evidence="1">Uncharacterized protein</fullName>
    </submittedName>
</protein>
<evidence type="ECO:0000313" key="2">
    <source>
        <dbReference type="Proteomes" id="UP001210770"/>
    </source>
</evidence>
<dbReference type="Proteomes" id="UP001210770">
    <property type="component" value="Plasmid unnamed1"/>
</dbReference>
<name>A0AAX3LTW0_9RHOB</name>
<dbReference type="AlphaFoldDB" id="A0AAX3LTW0"/>
<keyword evidence="1" id="KW-0614">Plasmid</keyword>
<reference evidence="1" key="1">
    <citation type="submission" date="2023-01" db="EMBL/GenBank/DDBJ databases">
        <title>Comparative genomic analysis of cold water coral derived Sulfitobacter faviae: insights into their metabolism and habitat adaptation.</title>
        <authorList>
            <person name="Guo Y."/>
            <person name="Lin S."/>
            <person name="Huang Z."/>
            <person name="Tang K."/>
            <person name="Wang X."/>
        </authorList>
    </citation>
    <scope>NUCLEOTIDE SEQUENCE</scope>
    <source>
        <strain evidence="1">SCSIO W_1865</strain>
        <plasmid evidence="1">unnamed1</plasmid>
    </source>
</reference>